<dbReference type="Proteomes" id="UP000185511">
    <property type="component" value="Chromosome"/>
</dbReference>
<evidence type="ECO:0000256" key="2">
    <source>
        <dbReference type="ARBA" id="ARBA00006706"/>
    </source>
</evidence>
<dbReference type="SFLD" id="SFLDS00005">
    <property type="entry name" value="Isoprenoid_Synthase_Type_I"/>
    <property type="match status" value="1"/>
</dbReference>
<dbReference type="SUPFAM" id="SSF48576">
    <property type="entry name" value="Terpenoid synthases"/>
    <property type="match status" value="1"/>
</dbReference>
<dbReference type="PANTHER" id="PTHR12001:SF85">
    <property type="entry name" value="SHORT CHAIN ISOPRENYL DIPHOSPHATE SYNTHASE"/>
    <property type="match status" value="1"/>
</dbReference>
<dbReference type="GO" id="GO:0046872">
    <property type="term" value="F:metal ion binding"/>
    <property type="evidence" value="ECO:0007669"/>
    <property type="project" value="UniProtKB-KW"/>
</dbReference>
<dbReference type="CDD" id="cd00685">
    <property type="entry name" value="Trans_IPPS_HT"/>
    <property type="match status" value="1"/>
</dbReference>
<reference evidence="8" key="1">
    <citation type="submission" date="2016-06" db="EMBL/GenBank/DDBJ databases">
        <title>Complete genome sequence of Actinoalloteichus fjordicus DSM 46855 (=ADI127-17), type strain of the new species Actinoalloteichus fjordicus.</title>
        <authorList>
            <person name="Ruckert C."/>
            <person name="Nouioui I."/>
            <person name="Willmese J."/>
            <person name="van Wezel G."/>
            <person name="Klenk H.-P."/>
            <person name="Kalinowski J."/>
            <person name="Zotchev S.B."/>
        </authorList>
    </citation>
    <scope>NUCLEOTIDE SEQUENCE [LARGE SCALE GENOMIC DNA]</scope>
    <source>
        <strain evidence="8">ADI127-7</strain>
    </source>
</reference>
<keyword evidence="8" id="KW-1185">Reference proteome</keyword>
<dbReference type="PROSITE" id="PS00723">
    <property type="entry name" value="POLYPRENYL_SYNTHASE_1"/>
    <property type="match status" value="1"/>
</dbReference>
<comment type="similarity">
    <text evidence="2 6">Belongs to the FPP/GGPP synthase family.</text>
</comment>
<keyword evidence="5" id="KW-0460">Magnesium</keyword>
<dbReference type="EC" id="2.5.1.29" evidence="7"/>
<dbReference type="EMBL" id="CP016076">
    <property type="protein sequence ID" value="APU16949.1"/>
    <property type="molecule type" value="Genomic_DNA"/>
</dbReference>
<dbReference type="AlphaFoldDB" id="A0AAC9LII1"/>
<keyword evidence="3 6" id="KW-0808">Transferase</keyword>
<dbReference type="GO" id="GO:0004311">
    <property type="term" value="F:geranylgeranyl diphosphate synthase activity"/>
    <property type="evidence" value="ECO:0007669"/>
    <property type="project" value="UniProtKB-EC"/>
</dbReference>
<dbReference type="InterPro" id="IPR000092">
    <property type="entry name" value="Polyprenyl_synt"/>
</dbReference>
<dbReference type="SFLD" id="SFLDG01017">
    <property type="entry name" value="Polyprenyl_Transferase_Like"/>
    <property type="match status" value="1"/>
</dbReference>
<sequence>MHSSPRSLRTPDDDLPDLVRHELVSFFETRQAVQRATAGEFADATDSLIELVLSGGKRLRPTFAWWGWRAAGGDPTGAQAGAVIRAASALELIQGCALVHDDLMDDSPRRRGLPTVHVTFAERHRQAGWATGSNRFGMAAAVLLGDLSLAWADDMLRESGLSAAAATRAAEPWQAMRTEMLAGQYLDMLAQVRGDEDPETALRVNRLKSAAYTVERPLHLGAAIADAPAAVVAGLRGFGTAIGVAFQLRDDQLGVFGDPAVTGKPAGDDLREGKRTLLLSIGMRRAAERVNDSASAILRAAVGNAELDEDGVSAARAVLIDLGAVAEVEKEIDRLTEQALTELAATPIVSDAREGLTRLAASATRRDH</sequence>
<evidence type="ECO:0000256" key="5">
    <source>
        <dbReference type="ARBA" id="ARBA00022842"/>
    </source>
</evidence>
<evidence type="ECO:0000313" key="7">
    <source>
        <dbReference type="EMBL" id="APU16949.1"/>
    </source>
</evidence>
<dbReference type="GO" id="GO:0008299">
    <property type="term" value="P:isoprenoid biosynthetic process"/>
    <property type="evidence" value="ECO:0007669"/>
    <property type="project" value="InterPro"/>
</dbReference>
<accession>A0AAC9LII1</accession>
<organism evidence="7 8">
    <name type="scientific">Actinoalloteichus fjordicus</name>
    <dbReference type="NCBI Taxonomy" id="1612552"/>
    <lineage>
        <taxon>Bacteria</taxon>
        <taxon>Bacillati</taxon>
        <taxon>Actinomycetota</taxon>
        <taxon>Actinomycetes</taxon>
        <taxon>Pseudonocardiales</taxon>
        <taxon>Pseudonocardiaceae</taxon>
        <taxon>Actinoalloteichus</taxon>
    </lineage>
</organism>
<dbReference type="Gene3D" id="1.10.600.10">
    <property type="entry name" value="Farnesyl Diphosphate Synthase"/>
    <property type="match status" value="1"/>
</dbReference>
<name>A0AAC9LII1_9PSEU</name>
<comment type="cofactor">
    <cofactor evidence="1">
        <name>Mg(2+)</name>
        <dbReference type="ChEBI" id="CHEBI:18420"/>
    </cofactor>
</comment>
<evidence type="ECO:0000313" key="8">
    <source>
        <dbReference type="Proteomes" id="UP000185511"/>
    </source>
</evidence>
<gene>
    <name evidence="7" type="ORF">UA74_24675</name>
</gene>
<protein>
    <submittedName>
        <fullName evidence="7">Geranylgeranyl pyrophosphate synthase</fullName>
        <ecNumber evidence="7">2.5.1.29</ecNumber>
    </submittedName>
</protein>
<dbReference type="Pfam" id="PF00348">
    <property type="entry name" value="polyprenyl_synt"/>
    <property type="match status" value="1"/>
</dbReference>
<evidence type="ECO:0000256" key="4">
    <source>
        <dbReference type="ARBA" id="ARBA00022723"/>
    </source>
</evidence>
<dbReference type="KEGG" id="acad:UA74_24675"/>
<dbReference type="PANTHER" id="PTHR12001">
    <property type="entry name" value="GERANYLGERANYL PYROPHOSPHATE SYNTHASE"/>
    <property type="match status" value="1"/>
</dbReference>
<evidence type="ECO:0000256" key="6">
    <source>
        <dbReference type="RuleBase" id="RU004466"/>
    </source>
</evidence>
<dbReference type="InterPro" id="IPR008949">
    <property type="entry name" value="Isoprenoid_synthase_dom_sf"/>
</dbReference>
<proteinExistence type="inferred from homology"/>
<dbReference type="InterPro" id="IPR033749">
    <property type="entry name" value="Polyprenyl_synt_CS"/>
</dbReference>
<evidence type="ECO:0000256" key="1">
    <source>
        <dbReference type="ARBA" id="ARBA00001946"/>
    </source>
</evidence>
<evidence type="ECO:0000256" key="3">
    <source>
        <dbReference type="ARBA" id="ARBA00022679"/>
    </source>
</evidence>
<keyword evidence="4" id="KW-0479">Metal-binding</keyword>